<evidence type="ECO:0000256" key="1">
    <source>
        <dbReference type="SAM" id="MobiDB-lite"/>
    </source>
</evidence>
<evidence type="ECO:0000313" key="3">
    <source>
        <dbReference type="Proteomes" id="UP000583387"/>
    </source>
</evidence>
<dbReference type="AlphaFoldDB" id="A0A7U7IAA2"/>
<feature type="region of interest" description="Disordered" evidence="1">
    <location>
        <begin position="21"/>
        <end position="43"/>
    </location>
</feature>
<evidence type="ECO:0000313" key="2">
    <source>
        <dbReference type="EMBL" id="CAD5109001.1"/>
    </source>
</evidence>
<keyword evidence="3" id="KW-1185">Reference proteome</keyword>
<accession>A0A7U7IAA2</accession>
<dbReference type="EMBL" id="CAJFCI010000068">
    <property type="protein sequence ID" value="CAD5109001.1"/>
    <property type="molecule type" value="Genomic_DNA"/>
</dbReference>
<dbReference type="Proteomes" id="UP000583387">
    <property type="component" value="Unassembled WGS sequence"/>
</dbReference>
<gene>
    <name evidence="2" type="ORF">PSEWESI4_03297</name>
</gene>
<reference evidence="2 3" key="1">
    <citation type="submission" date="2020-08" db="EMBL/GenBank/DDBJ databases">
        <authorList>
            <person name="Criscuolo A."/>
        </authorList>
    </citation>
    <scope>NUCLEOTIDE SEQUENCE [LARGE SCALE GENOMIC DNA]</scope>
    <source>
        <strain evidence="2">CIP111764</strain>
    </source>
</reference>
<proteinExistence type="predicted"/>
<organism evidence="2 3">
    <name type="scientific">Zestomonas carbonaria</name>
    <dbReference type="NCBI Taxonomy" id="2762745"/>
    <lineage>
        <taxon>Bacteria</taxon>
        <taxon>Pseudomonadati</taxon>
        <taxon>Pseudomonadota</taxon>
        <taxon>Gammaproteobacteria</taxon>
        <taxon>Pseudomonadales</taxon>
        <taxon>Pseudomonadaceae</taxon>
        <taxon>Zestomonas</taxon>
    </lineage>
</organism>
<name>A0A7U7IAA2_9GAMM</name>
<protein>
    <submittedName>
        <fullName evidence="2">Uncharacterized protein</fullName>
    </submittedName>
</protein>
<sequence length="72" mass="8195">MASRFQCEVKTQPCERLRAERRGRKLQRTREPSETAPQIGGAERSITDFRAKADLIPATPGICVRVLVRKAW</sequence>
<comment type="caution">
    <text evidence="2">The sequence shown here is derived from an EMBL/GenBank/DDBJ whole genome shotgun (WGS) entry which is preliminary data.</text>
</comment>